<feature type="domain" description="HAMP" evidence="16">
    <location>
        <begin position="201"/>
        <end position="253"/>
    </location>
</feature>
<dbReference type="EMBL" id="PDOD01000005">
    <property type="protein sequence ID" value="PYZ91963.1"/>
    <property type="molecule type" value="Genomic_DNA"/>
</dbReference>
<keyword evidence="9 17" id="KW-0418">Kinase</keyword>
<evidence type="ECO:0000256" key="4">
    <source>
        <dbReference type="ARBA" id="ARBA00022475"/>
    </source>
</evidence>
<dbReference type="Proteomes" id="UP000248214">
    <property type="component" value="Unassembled WGS sequence"/>
</dbReference>
<dbReference type="InterPro" id="IPR003661">
    <property type="entry name" value="HisK_dim/P_dom"/>
</dbReference>
<dbReference type="InterPro" id="IPR005467">
    <property type="entry name" value="His_kinase_dom"/>
</dbReference>
<dbReference type="PANTHER" id="PTHR45528">
    <property type="entry name" value="SENSOR HISTIDINE KINASE CPXA"/>
    <property type="match status" value="1"/>
</dbReference>
<evidence type="ECO:0000256" key="6">
    <source>
        <dbReference type="ARBA" id="ARBA00022679"/>
    </source>
</evidence>
<comment type="catalytic activity">
    <reaction evidence="1">
        <text>ATP + protein L-histidine = ADP + protein N-phospho-L-histidine.</text>
        <dbReference type="EC" id="2.7.13.3"/>
    </reaction>
</comment>
<dbReference type="InterPro" id="IPR036890">
    <property type="entry name" value="HATPase_C_sf"/>
</dbReference>
<keyword evidence="8" id="KW-0547">Nucleotide-binding</keyword>
<dbReference type="InterPro" id="IPR036097">
    <property type="entry name" value="HisK_dim/P_sf"/>
</dbReference>
<proteinExistence type="predicted"/>
<feature type="transmembrane region" description="Helical" evidence="14">
    <location>
        <begin position="20"/>
        <end position="39"/>
    </location>
</feature>
<evidence type="ECO:0000256" key="3">
    <source>
        <dbReference type="ARBA" id="ARBA00012438"/>
    </source>
</evidence>
<keyword evidence="18" id="KW-1185">Reference proteome</keyword>
<dbReference type="GO" id="GO:0000155">
    <property type="term" value="F:phosphorelay sensor kinase activity"/>
    <property type="evidence" value="ECO:0007669"/>
    <property type="project" value="InterPro"/>
</dbReference>
<dbReference type="PROSITE" id="PS50109">
    <property type="entry name" value="HIS_KIN"/>
    <property type="match status" value="1"/>
</dbReference>
<protein>
    <recommendedName>
        <fullName evidence="3">histidine kinase</fullName>
        <ecNumber evidence="3">2.7.13.3</ecNumber>
    </recommendedName>
</protein>
<dbReference type="Pfam" id="PF02518">
    <property type="entry name" value="HATPase_c"/>
    <property type="match status" value="1"/>
</dbReference>
<evidence type="ECO:0000313" key="17">
    <source>
        <dbReference type="EMBL" id="PYZ91963.1"/>
    </source>
</evidence>
<comment type="subcellular location">
    <subcellularLocation>
        <location evidence="2">Cell membrane</location>
        <topology evidence="2">Multi-pass membrane protein</topology>
    </subcellularLocation>
</comment>
<dbReference type="Pfam" id="PF00512">
    <property type="entry name" value="HisKA"/>
    <property type="match status" value="1"/>
</dbReference>
<keyword evidence="6" id="KW-0808">Transferase</keyword>
<keyword evidence="12" id="KW-0902">Two-component regulatory system</keyword>
<dbReference type="Gene3D" id="6.10.340.10">
    <property type="match status" value="1"/>
</dbReference>
<dbReference type="OrthoDB" id="9813151at2"/>
<dbReference type="PROSITE" id="PS50885">
    <property type="entry name" value="HAMP"/>
    <property type="match status" value="1"/>
</dbReference>
<evidence type="ECO:0000256" key="11">
    <source>
        <dbReference type="ARBA" id="ARBA00022989"/>
    </source>
</evidence>
<dbReference type="SUPFAM" id="SSF55874">
    <property type="entry name" value="ATPase domain of HSP90 chaperone/DNA topoisomerase II/histidine kinase"/>
    <property type="match status" value="1"/>
</dbReference>
<evidence type="ECO:0000256" key="7">
    <source>
        <dbReference type="ARBA" id="ARBA00022692"/>
    </source>
</evidence>
<dbReference type="InterPro" id="IPR003594">
    <property type="entry name" value="HATPase_dom"/>
</dbReference>
<evidence type="ECO:0000256" key="14">
    <source>
        <dbReference type="SAM" id="Phobius"/>
    </source>
</evidence>
<dbReference type="SMART" id="SM00388">
    <property type="entry name" value="HisKA"/>
    <property type="match status" value="1"/>
</dbReference>
<feature type="transmembrane region" description="Helical" evidence="14">
    <location>
        <begin position="177"/>
        <end position="199"/>
    </location>
</feature>
<sequence length="480" mass="55150">MIRRLIKNVERSLAKKITTWVMVTLLLLIVFIIAGAQWITTDFYQKHLKNEVEERLSAHVSLLSTTRDEDIFRYLNQLETGKNSNLLITDQAFQPIYISENVSVEEKEKYLVFLNNNQQDISSRHQITHLDEVDTSMAFHIPHLWGTAQIDDQAGNTIGYVFIDQDTGELNSARLNLLLLLLFMGALTFVVGYAFILYLTRKISNPLNEISSRTQDIADGDFDIVVDVKSNDEVGQLGGNIQEMTKQLKEFRDSRRQFISHISHDLRTPITYIKGYSALMKDAGQVDAGTWRRNMQVIYEEAKRMENLVSDLFLLTKLQEGKIQLQVEEVCVHEWLPPLFKSRAIMFDQKQIHSSIHIDASLKEKTIHLDAFRMEQALINLMENAIRYTEVSGEIKLSCYFEDTMLVFEISDTGEGMDQEELDLIWERFYKADTSRSRDDSGTGLGLAIVKEIVEAHQGKVKVESEKGVGTTFYIFIPWS</sequence>
<keyword evidence="7 14" id="KW-0812">Transmembrane</keyword>
<keyword evidence="4" id="KW-1003">Cell membrane</keyword>
<dbReference type="InterPro" id="IPR003660">
    <property type="entry name" value="HAMP_dom"/>
</dbReference>
<keyword evidence="13 14" id="KW-0472">Membrane</keyword>
<evidence type="ECO:0000256" key="13">
    <source>
        <dbReference type="ARBA" id="ARBA00023136"/>
    </source>
</evidence>
<evidence type="ECO:0000313" key="18">
    <source>
        <dbReference type="Proteomes" id="UP000248214"/>
    </source>
</evidence>
<evidence type="ECO:0000259" key="15">
    <source>
        <dbReference type="PROSITE" id="PS50109"/>
    </source>
</evidence>
<gene>
    <name evidence="17" type="ORF">CR194_17340</name>
</gene>
<keyword evidence="5" id="KW-0597">Phosphoprotein</keyword>
<comment type="caution">
    <text evidence="17">The sequence shown here is derived from an EMBL/GenBank/DDBJ whole genome shotgun (WGS) entry which is preliminary data.</text>
</comment>
<dbReference type="RefSeq" id="WP_110611403.1">
    <property type="nucleotide sequence ID" value="NZ_PDOD01000005.1"/>
</dbReference>
<dbReference type="SUPFAM" id="SSF47384">
    <property type="entry name" value="Homodimeric domain of signal transducing histidine kinase"/>
    <property type="match status" value="1"/>
</dbReference>
<evidence type="ECO:0000256" key="5">
    <source>
        <dbReference type="ARBA" id="ARBA00022553"/>
    </source>
</evidence>
<reference evidence="17 18" key="1">
    <citation type="submission" date="2017-10" db="EMBL/GenBank/DDBJ databases">
        <title>Bacillus sp. nov., a halophilic bacterium isolated from a Keqin Lake.</title>
        <authorList>
            <person name="Wang H."/>
        </authorList>
    </citation>
    <scope>NUCLEOTIDE SEQUENCE [LARGE SCALE GENOMIC DNA]</scope>
    <source>
        <strain evidence="17 18">KQ-12</strain>
    </source>
</reference>
<dbReference type="Gene3D" id="3.30.565.10">
    <property type="entry name" value="Histidine kinase-like ATPase, C-terminal domain"/>
    <property type="match status" value="1"/>
</dbReference>
<dbReference type="GO" id="GO:0005886">
    <property type="term" value="C:plasma membrane"/>
    <property type="evidence" value="ECO:0007669"/>
    <property type="project" value="UniProtKB-SubCell"/>
</dbReference>
<dbReference type="InterPro" id="IPR050398">
    <property type="entry name" value="HssS/ArlS-like"/>
</dbReference>
<organism evidence="17 18">
    <name type="scientific">Salipaludibacillus keqinensis</name>
    <dbReference type="NCBI Taxonomy" id="2045207"/>
    <lineage>
        <taxon>Bacteria</taxon>
        <taxon>Bacillati</taxon>
        <taxon>Bacillota</taxon>
        <taxon>Bacilli</taxon>
        <taxon>Bacillales</taxon>
        <taxon>Bacillaceae</taxon>
    </lineage>
</organism>
<evidence type="ECO:0000256" key="10">
    <source>
        <dbReference type="ARBA" id="ARBA00022840"/>
    </source>
</evidence>
<accession>A0A323TH96</accession>
<evidence type="ECO:0000256" key="9">
    <source>
        <dbReference type="ARBA" id="ARBA00022777"/>
    </source>
</evidence>
<dbReference type="FunFam" id="3.30.565.10:FF:000006">
    <property type="entry name" value="Sensor histidine kinase WalK"/>
    <property type="match status" value="1"/>
</dbReference>
<evidence type="ECO:0000259" key="16">
    <source>
        <dbReference type="PROSITE" id="PS50885"/>
    </source>
</evidence>
<dbReference type="Pfam" id="PF00672">
    <property type="entry name" value="HAMP"/>
    <property type="match status" value="1"/>
</dbReference>
<evidence type="ECO:0000256" key="2">
    <source>
        <dbReference type="ARBA" id="ARBA00004651"/>
    </source>
</evidence>
<dbReference type="AlphaFoldDB" id="A0A323TH96"/>
<dbReference type="SMART" id="SM00304">
    <property type="entry name" value="HAMP"/>
    <property type="match status" value="1"/>
</dbReference>
<dbReference type="FunFam" id="1.10.287.130:FF:000001">
    <property type="entry name" value="Two-component sensor histidine kinase"/>
    <property type="match status" value="1"/>
</dbReference>
<dbReference type="CDD" id="cd00082">
    <property type="entry name" value="HisKA"/>
    <property type="match status" value="1"/>
</dbReference>
<dbReference type="CDD" id="cd06225">
    <property type="entry name" value="HAMP"/>
    <property type="match status" value="1"/>
</dbReference>
<keyword evidence="11 14" id="KW-1133">Transmembrane helix</keyword>
<dbReference type="Gene3D" id="1.10.287.130">
    <property type="match status" value="1"/>
</dbReference>
<name>A0A323TH96_9BACI</name>
<dbReference type="EC" id="2.7.13.3" evidence="3"/>
<dbReference type="SUPFAM" id="SSF158472">
    <property type="entry name" value="HAMP domain-like"/>
    <property type="match status" value="1"/>
</dbReference>
<dbReference type="GO" id="GO:0005524">
    <property type="term" value="F:ATP binding"/>
    <property type="evidence" value="ECO:0007669"/>
    <property type="project" value="UniProtKB-KW"/>
</dbReference>
<feature type="domain" description="Histidine kinase" evidence="15">
    <location>
        <begin position="261"/>
        <end position="480"/>
    </location>
</feature>
<dbReference type="InterPro" id="IPR004358">
    <property type="entry name" value="Sig_transdc_His_kin-like_C"/>
</dbReference>
<keyword evidence="10" id="KW-0067">ATP-binding</keyword>
<dbReference type="PRINTS" id="PR00344">
    <property type="entry name" value="BCTRLSENSOR"/>
</dbReference>
<evidence type="ECO:0000256" key="12">
    <source>
        <dbReference type="ARBA" id="ARBA00023012"/>
    </source>
</evidence>
<evidence type="ECO:0000256" key="1">
    <source>
        <dbReference type="ARBA" id="ARBA00000085"/>
    </source>
</evidence>
<dbReference type="SMART" id="SM00387">
    <property type="entry name" value="HATPase_c"/>
    <property type="match status" value="1"/>
</dbReference>
<evidence type="ECO:0000256" key="8">
    <source>
        <dbReference type="ARBA" id="ARBA00022741"/>
    </source>
</evidence>
<dbReference type="PANTHER" id="PTHR45528:SF1">
    <property type="entry name" value="SENSOR HISTIDINE KINASE CPXA"/>
    <property type="match status" value="1"/>
</dbReference>